<evidence type="ECO:0000256" key="1">
    <source>
        <dbReference type="ARBA" id="ARBA00004123"/>
    </source>
</evidence>
<name>A0AAD4LHI3_9AGAM</name>
<keyword evidence="4" id="KW-0804">Transcription</keyword>
<accession>A0AAD4LHI3</accession>
<dbReference type="PANTHER" id="PTHR12709">
    <property type="entry name" value="DNA-DIRECTED RNA POLYMERASE II, III"/>
    <property type="match status" value="1"/>
</dbReference>
<dbReference type="InterPro" id="IPR005576">
    <property type="entry name" value="Rpb7-like_N"/>
</dbReference>
<keyword evidence="9" id="KW-1185">Reference proteome</keyword>
<dbReference type="Pfam" id="PF08292">
    <property type="entry name" value="RNA_pol_Rbc25"/>
    <property type="match status" value="1"/>
</dbReference>
<evidence type="ECO:0000313" key="8">
    <source>
        <dbReference type="EMBL" id="KAH8991655.1"/>
    </source>
</evidence>
<keyword evidence="5" id="KW-0539">Nucleus</keyword>
<dbReference type="CDD" id="cd04330">
    <property type="entry name" value="RNAP_III_Rpc25_N"/>
    <property type="match status" value="1"/>
</dbReference>
<dbReference type="PANTHER" id="PTHR12709:SF1">
    <property type="entry name" value="DNA-DIRECTED RNA POLYMERASE III SUBUNIT RPC8"/>
    <property type="match status" value="1"/>
</dbReference>
<dbReference type="InterPro" id="IPR012340">
    <property type="entry name" value="NA-bd_OB-fold"/>
</dbReference>
<gene>
    <name evidence="8" type="ORF">EDB92DRAFT_1859903</name>
</gene>
<evidence type="ECO:0000256" key="4">
    <source>
        <dbReference type="ARBA" id="ARBA00023163"/>
    </source>
</evidence>
<evidence type="ECO:0000259" key="7">
    <source>
        <dbReference type="Pfam" id="PF08292"/>
    </source>
</evidence>
<dbReference type="FunFam" id="3.30.1490.120:FF:000001">
    <property type="entry name" value="DNA-directed RNA polymerase II subunit RPB7"/>
    <property type="match status" value="1"/>
</dbReference>
<dbReference type="GO" id="GO:0006384">
    <property type="term" value="P:transcription initiation at RNA polymerase III promoter"/>
    <property type="evidence" value="ECO:0007669"/>
    <property type="project" value="TreeGrafter"/>
</dbReference>
<keyword evidence="3" id="KW-0240">DNA-directed RNA polymerase</keyword>
<dbReference type="InterPro" id="IPR045113">
    <property type="entry name" value="Rpb7-like"/>
</dbReference>
<reference evidence="8" key="1">
    <citation type="submission" date="2022-01" db="EMBL/GenBank/DDBJ databases">
        <title>Comparative genomics reveals a dynamic genome evolution in the ectomycorrhizal milk-cap (Lactarius) mushrooms.</title>
        <authorList>
            <consortium name="DOE Joint Genome Institute"/>
            <person name="Lebreton A."/>
            <person name="Tang N."/>
            <person name="Kuo A."/>
            <person name="LaButti K."/>
            <person name="Drula E."/>
            <person name="Barry K."/>
            <person name="Clum A."/>
            <person name="Lipzen A."/>
            <person name="Mousain D."/>
            <person name="Ng V."/>
            <person name="Wang R."/>
            <person name="Wang X."/>
            <person name="Dai Y."/>
            <person name="Henrissat B."/>
            <person name="Grigoriev I.V."/>
            <person name="Guerin-Laguette A."/>
            <person name="Yu F."/>
            <person name="Martin F.M."/>
        </authorList>
    </citation>
    <scope>NUCLEOTIDE SEQUENCE</scope>
    <source>
        <strain evidence="8">QP</strain>
    </source>
</reference>
<evidence type="ECO:0000256" key="2">
    <source>
        <dbReference type="ARBA" id="ARBA00009307"/>
    </source>
</evidence>
<dbReference type="AlphaFoldDB" id="A0AAD4LHI3"/>
<dbReference type="Proteomes" id="UP001201163">
    <property type="component" value="Unassembled WGS sequence"/>
</dbReference>
<dbReference type="SUPFAM" id="SSF50249">
    <property type="entry name" value="Nucleic acid-binding proteins"/>
    <property type="match status" value="1"/>
</dbReference>
<sequence>MFVLSVVRDKIPIHPSQFGLPPEQALINELNKKYANRVLHDVGLCICVFDIAEAGEGKVRYGDGFLWYTVVFRLTVFRPFPTEVILAKVKSSDENGIQLSVGFFEDMWIPLVHLPQPCAFDPNERAYFWLPGSEATSSHELLDSPVSERLYIDQGEIVRARVESDEFCDDEPGPPKASEGVLISGEARRLPYTVTCTIAEQGLGPTSWWKAVEATLDEG</sequence>
<organism evidence="8 9">
    <name type="scientific">Lactarius akahatsu</name>
    <dbReference type="NCBI Taxonomy" id="416441"/>
    <lineage>
        <taxon>Eukaryota</taxon>
        <taxon>Fungi</taxon>
        <taxon>Dikarya</taxon>
        <taxon>Basidiomycota</taxon>
        <taxon>Agaricomycotina</taxon>
        <taxon>Agaricomycetes</taxon>
        <taxon>Russulales</taxon>
        <taxon>Russulaceae</taxon>
        <taxon>Lactarius</taxon>
    </lineage>
</organism>
<evidence type="ECO:0000313" key="9">
    <source>
        <dbReference type="Proteomes" id="UP001201163"/>
    </source>
</evidence>
<dbReference type="InterPro" id="IPR013238">
    <property type="entry name" value="RNA_pol_III_Rbc25"/>
</dbReference>
<dbReference type="InterPro" id="IPR036898">
    <property type="entry name" value="RNA_pol_Rpb7-like_N_sf"/>
</dbReference>
<feature type="domain" description="RNA polymerase Rpb7-like N-terminal" evidence="6">
    <location>
        <begin position="8"/>
        <end position="64"/>
    </location>
</feature>
<evidence type="ECO:0000259" key="6">
    <source>
        <dbReference type="Pfam" id="PF03876"/>
    </source>
</evidence>
<evidence type="ECO:0000256" key="3">
    <source>
        <dbReference type="ARBA" id="ARBA00022478"/>
    </source>
</evidence>
<feature type="domain" description="RNA polymerase III subunit Rpc25" evidence="7">
    <location>
        <begin position="83"/>
        <end position="209"/>
    </location>
</feature>
<evidence type="ECO:0000256" key="5">
    <source>
        <dbReference type="ARBA" id="ARBA00023242"/>
    </source>
</evidence>
<proteinExistence type="inferred from homology"/>
<dbReference type="Gene3D" id="2.40.50.140">
    <property type="entry name" value="Nucleic acid-binding proteins"/>
    <property type="match status" value="1"/>
</dbReference>
<comment type="caution">
    <text evidence="8">The sequence shown here is derived from an EMBL/GenBank/DDBJ whole genome shotgun (WGS) entry which is preliminary data.</text>
</comment>
<dbReference type="Pfam" id="PF03876">
    <property type="entry name" value="SHS2_Rpb7-N"/>
    <property type="match status" value="1"/>
</dbReference>
<protein>
    <submittedName>
        <fullName evidence="8">Polymerase III polypeptide H</fullName>
    </submittedName>
</protein>
<comment type="similarity">
    <text evidence="2">Belongs to the eukaryotic RPB7/RPC8 RNA polymerase subunit family.</text>
</comment>
<dbReference type="GO" id="GO:0005666">
    <property type="term" value="C:RNA polymerase III complex"/>
    <property type="evidence" value="ECO:0007669"/>
    <property type="project" value="TreeGrafter"/>
</dbReference>
<dbReference type="Gene3D" id="3.30.1490.120">
    <property type="entry name" value="RNA polymerase Rpb7-like, N-terminal domain"/>
    <property type="match status" value="1"/>
</dbReference>
<dbReference type="EMBL" id="JAKELL010000025">
    <property type="protein sequence ID" value="KAH8991655.1"/>
    <property type="molecule type" value="Genomic_DNA"/>
</dbReference>
<comment type="subcellular location">
    <subcellularLocation>
        <location evidence="1">Nucleus</location>
    </subcellularLocation>
</comment>
<dbReference type="SUPFAM" id="SSF88798">
    <property type="entry name" value="N-terminal, heterodimerisation domain of RBP7 (RpoE)"/>
    <property type="match status" value="1"/>
</dbReference>